<organism evidence="1">
    <name type="scientific">Anguilla anguilla</name>
    <name type="common">European freshwater eel</name>
    <name type="synonym">Muraena anguilla</name>
    <dbReference type="NCBI Taxonomy" id="7936"/>
    <lineage>
        <taxon>Eukaryota</taxon>
        <taxon>Metazoa</taxon>
        <taxon>Chordata</taxon>
        <taxon>Craniata</taxon>
        <taxon>Vertebrata</taxon>
        <taxon>Euteleostomi</taxon>
        <taxon>Actinopterygii</taxon>
        <taxon>Neopterygii</taxon>
        <taxon>Teleostei</taxon>
        <taxon>Anguilliformes</taxon>
        <taxon>Anguillidae</taxon>
        <taxon>Anguilla</taxon>
    </lineage>
</organism>
<proteinExistence type="predicted"/>
<reference evidence="1" key="2">
    <citation type="journal article" date="2015" name="Fish Shellfish Immunol.">
        <title>Early steps in the European eel (Anguilla anguilla)-Vibrio vulnificus interaction in the gills: Role of the RtxA13 toxin.</title>
        <authorList>
            <person name="Callol A."/>
            <person name="Pajuelo D."/>
            <person name="Ebbesson L."/>
            <person name="Teles M."/>
            <person name="MacKenzie S."/>
            <person name="Amaro C."/>
        </authorList>
    </citation>
    <scope>NUCLEOTIDE SEQUENCE</scope>
</reference>
<dbReference type="EMBL" id="GBXM01005705">
    <property type="protein sequence ID" value="JAI02873.1"/>
    <property type="molecule type" value="Transcribed_RNA"/>
</dbReference>
<name>A0A0E9XJH5_ANGAN</name>
<protein>
    <submittedName>
        <fullName evidence="1">Uncharacterized protein</fullName>
    </submittedName>
</protein>
<evidence type="ECO:0000313" key="1">
    <source>
        <dbReference type="EMBL" id="JAI02873.1"/>
    </source>
</evidence>
<accession>A0A0E9XJH5</accession>
<reference evidence="1" key="1">
    <citation type="submission" date="2014-11" db="EMBL/GenBank/DDBJ databases">
        <authorList>
            <person name="Amaro Gonzalez C."/>
        </authorList>
    </citation>
    <scope>NUCLEOTIDE SEQUENCE</scope>
</reference>
<dbReference type="AlphaFoldDB" id="A0A0E9XJH5"/>
<sequence length="50" mass="5424">MATDHAGQKKEEEESLRVLLSHCREDECLLDTSAENQTAFAMSGGTVGVK</sequence>